<dbReference type="PANTHER" id="PTHR41260:SF1">
    <property type="entry name" value="PROTEIN ECSC"/>
    <property type="match status" value="1"/>
</dbReference>
<reference evidence="1" key="2">
    <citation type="submission" date="2020-09" db="EMBL/GenBank/DDBJ databases">
        <authorList>
            <person name="Sun Q."/>
            <person name="Zhou Y."/>
        </authorList>
    </citation>
    <scope>NUCLEOTIDE SEQUENCE</scope>
    <source>
        <strain evidence="1">CGMCC 1.12698</strain>
    </source>
</reference>
<name>A0A917ATW9_9BACI</name>
<dbReference type="PANTHER" id="PTHR41260">
    <property type="entry name" value="PROTEIN ECSC"/>
    <property type="match status" value="1"/>
</dbReference>
<accession>A0A917ATW9</accession>
<dbReference type="EMBL" id="BMFK01000001">
    <property type="protein sequence ID" value="GGE72800.1"/>
    <property type="molecule type" value="Genomic_DNA"/>
</dbReference>
<dbReference type="InterPro" id="IPR024787">
    <property type="entry name" value="EcsC"/>
</dbReference>
<reference evidence="1" key="1">
    <citation type="journal article" date="2014" name="Int. J. Syst. Evol. Microbiol.">
        <title>Complete genome sequence of Corynebacterium casei LMG S-19264T (=DSM 44701T), isolated from a smear-ripened cheese.</title>
        <authorList>
            <consortium name="US DOE Joint Genome Institute (JGI-PGF)"/>
            <person name="Walter F."/>
            <person name="Albersmeier A."/>
            <person name="Kalinowski J."/>
            <person name="Ruckert C."/>
        </authorList>
    </citation>
    <scope>NUCLEOTIDE SEQUENCE</scope>
    <source>
        <strain evidence="1">CGMCC 1.12698</strain>
    </source>
</reference>
<dbReference type="Proteomes" id="UP000605259">
    <property type="component" value="Unassembled WGS sequence"/>
</dbReference>
<comment type="caution">
    <text evidence="1">The sequence shown here is derived from an EMBL/GenBank/DDBJ whole genome shotgun (WGS) entry which is preliminary data.</text>
</comment>
<dbReference type="Pfam" id="PF12787">
    <property type="entry name" value="EcsC"/>
    <property type="match status" value="1"/>
</dbReference>
<sequence>MTPYERTVQKELMKWQKKMLKKSSFVNRISKRMQTKVQTMIPEKVQRMLTETIKRMTQVMLFGSNITTIKKCEEGLSLADRDILVEQKLKEYTKVAVVEGAGTGAGGIMLGLADFPLLLGIKIKFLFDAATLYGFDTKQKEERLFILHIFQLAFSSDEHRHRVFQTIDEWDSKKYEIEEIDWEKYQIEYRDYIDFIKMLQLVPGIGAVVGAYANYQLLDRLGEYTMNCYRMRILKQKMLHIGKVNDE</sequence>
<dbReference type="RefSeq" id="WP_188388514.1">
    <property type="nucleotide sequence ID" value="NZ_BMFK01000001.1"/>
</dbReference>
<keyword evidence="2" id="KW-1185">Reference proteome</keyword>
<dbReference type="AlphaFoldDB" id="A0A917ATW9"/>
<protein>
    <submittedName>
        <fullName evidence="1">ABC transporter-associated protein EcsC</fullName>
    </submittedName>
</protein>
<gene>
    <name evidence="1" type="primary">ecsC</name>
    <name evidence="1" type="ORF">GCM10007140_23390</name>
</gene>
<evidence type="ECO:0000313" key="1">
    <source>
        <dbReference type="EMBL" id="GGE72800.1"/>
    </source>
</evidence>
<evidence type="ECO:0000313" key="2">
    <source>
        <dbReference type="Proteomes" id="UP000605259"/>
    </source>
</evidence>
<organism evidence="1 2">
    <name type="scientific">Priestia taiwanensis</name>
    <dbReference type="NCBI Taxonomy" id="1347902"/>
    <lineage>
        <taxon>Bacteria</taxon>
        <taxon>Bacillati</taxon>
        <taxon>Bacillota</taxon>
        <taxon>Bacilli</taxon>
        <taxon>Bacillales</taxon>
        <taxon>Bacillaceae</taxon>
        <taxon>Priestia</taxon>
    </lineage>
</organism>
<proteinExistence type="predicted"/>